<dbReference type="Proteomes" id="UP001302745">
    <property type="component" value="Unassembled WGS sequence"/>
</dbReference>
<evidence type="ECO:0000313" key="2">
    <source>
        <dbReference type="Proteomes" id="UP001302745"/>
    </source>
</evidence>
<comment type="caution">
    <text evidence="1">The sequence shown here is derived from an EMBL/GenBank/DDBJ whole genome shotgun (WGS) entry which is preliminary data.</text>
</comment>
<name>A0AAN6VCA0_9PEZI</name>
<accession>A0AAN6VCA0</accession>
<keyword evidence="2" id="KW-1185">Reference proteome</keyword>
<sequence length="304" mass="35043">MSELTPDNFPESASITNEVDNEFDVGDITQELLNQNHVLRLALQAEIRHCWVEFLFTNPVKPHLVFKFNFRQEFVVGKRTFISCRLSMDLHTDEDGEQGPGGCLLKIVSYAGRTAVAKAGFQFRVNGRWMLQEAVSIVLGRHPRLPVNMRSDLTDYHFVLFEATGGQDLFDGCRDWVSRAFVRFHCLGLVEWDIEGIVAPEPAETLSPDQEIQLHDTTRERFQPVPGCPPINWHTAGFHDIISKVFHEAAENGQFRDHQNRLYDAPIIRYRRLDVEEGMFRPSIRRFYHAQKGPAHPLPYRTQQ</sequence>
<reference evidence="1" key="1">
    <citation type="journal article" date="2023" name="Mol. Phylogenet. Evol.">
        <title>Genome-scale phylogeny and comparative genomics of the fungal order Sordariales.</title>
        <authorList>
            <person name="Hensen N."/>
            <person name="Bonometti L."/>
            <person name="Westerberg I."/>
            <person name="Brannstrom I.O."/>
            <person name="Guillou S."/>
            <person name="Cros-Aarteil S."/>
            <person name="Calhoun S."/>
            <person name="Haridas S."/>
            <person name="Kuo A."/>
            <person name="Mondo S."/>
            <person name="Pangilinan J."/>
            <person name="Riley R."/>
            <person name="LaButti K."/>
            <person name="Andreopoulos B."/>
            <person name="Lipzen A."/>
            <person name="Chen C."/>
            <person name="Yan M."/>
            <person name="Daum C."/>
            <person name="Ng V."/>
            <person name="Clum A."/>
            <person name="Steindorff A."/>
            <person name="Ohm R.A."/>
            <person name="Martin F."/>
            <person name="Silar P."/>
            <person name="Natvig D.O."/>
            <person name="Lalanne C."/>
            <person name="Gautier V."/>
            <person name="Ament-Velasquez S.L."/>
            <person name="Kruys A."/>
            <person name="Hutchinson M.I."/>
            <person name="Powell A.J."/>
            <person name="Barry K."/>
            <person name="Miller A.N."/>
            <person name="Grigoriev I.V."/>
            <person name="Debuchy R."/>
            <person name="Gladieux P."/>
            <person name="Hiltunen Thoren M."/>
            <person name="Johannesson H."/>
        </authorList>
    </citation>
    <scope>NUCLEOTIDE SEQUENCE</scope>
    <source>
        <strain evidence="1">CBS 538.74</strain>
    </source>
</reference>
<evidence type="ECO:0000313" key="1">
    <source>
        <dbReference type="EMBL" id="KAK4148769.1"/>
    </source>
</evidence>
<proteinExistence type="predicted"/>
<feature type="non-terminal residue" evidence="1">
    <location>
        <position position="304"/>
    </location>
</feature>
<dbReference type="AlphaFoldDB" id="A0AAN6VCA0"/>
<dbReference type="EMBL" id="MU857263">
    <property type="protein sequence ID" value="KAK4148769.1"/>
    <property type="molecule type" value="Genomic_DNA"/>
</dbReference>
<reference evidence="1" key="2">
    <citation type="submission" date="2023-05" db="EMBL/GenBank/DDBJ databases">
        <authorList>
            <consortium name="Lawrence Berkeley National Laboratory"/>
            <person name="Steindorff A."/>
            <person name="Hensen N."/>
            <person name="Bonometti L."/>
            <person name="Westerberg I."/>
            <person name="Brannstrom I.O."/>
            <person name="Guillou S."/>
            <person name="Cros-Aarteil S."/>
            <person name="Calhoun S."/>
            <person name="Haridas S."/>
            <person name="Kuo A."/>
            <person name="Mondo S."/>
            <person name="Pangilinan J."/>
            <person name="Riley R."/>
            <person name="Labutti K."/>
            <person name="Andreopoulos B."/>
            <person name="Lipzen A."/>
            <person name="Chen C."/>
            <person name="Yanf M."/>
            <person name="Daum C."/>
            <person name="Ng V."/>
            <person name="Clum A."/>
            <person name="Ohm R."/>
            <person name="Martin F."/>
            <person name="Silar P."/>
            <person name="Natvig D."/>
            <person name="Lalanne C."/>
            <person name="Gautier V."/>
            <person name="Ament-Velasquez S.L."/>
            <person name="Kruys A."/>
            <person name="Hutchinson M.I."/>
            <person name="Powell A.J."/>
            <person name="Barry K."/>
            <person name="Miller A.N."/>
            <person name="Grigoriev I.V."/>
            <person name="Debuchy R."/>
            <person name="Gladieux P."/>
            <person name="Thoren M.H."/>
            <person name="Johannesson H."/>
        </authorList>
    </citation>
    <scope>NUCLEOTIDE SEQUENCE</scope>
    <source>
        <strain evidence="1">CBS 538.74</strain>
    </source>
</reference>
<protein>
    <submittedName>
        <fullName evidence="1">Uncharacterized protein</fullName>
    </submittedName>
</protein>
<organism evidence="1 2">
    <name type="scientific">Chaetomidium leptoderma</name>
    <dbReference type="NCBI Taxonomy" id="669021"/>
    <lineage>
        <taxon>Eukaryota</taxon>
        <taxon>Fungi</taxon>
        <taxon>Dikarya</taxon>
        <taxon>Ascomycota</taxon>
        <taxon>Pezizomycotina</taxon>
        <taxon>Sordariomycetes</taxon>
        <taxon>Sordariomycetidae</taxon>
        <taxon>Sordariales</taxon>
        <taxon>Chaetomiaceae</taxon>
        <taxon>Chaetomidium</taxon>
    </lineage>
</organism>
<gene>
    <name evidence="1" type="ORF">C8A00DRAFT_19455</name>
</gene>